<dbReference type="PANTHER" id="PTHR30153">
    <property type="entry name" value="REPLICATIVE DNA HELICASE DNAB"/>
    <property type="match status" value="1"/>
</dbReference>
<keyword evidence="2" id="KW-0235">DNA replication</keyword>
<feature type="domain" description="DNA helicase DnaB-like N-terminal" evidence="4">
    <location>
        <begin position="16"/>
        <end position="82"/>
    </location>
</feature>
<dbReference type="EMBL" id="GG693890">
    <property type="protein sequence ID" value="EES51455.1"/>
    <property type="molecule type" value="Genomic_DNA"/>
</dbReference>
<sequence>MTPTKNKRPINVLRNLPQSLEAEQSFLGSVILDNSILDREDLTPDDFHLQFHRQVYKTMLKMWEERIGIDAVTLADRMDKEEINLGGEEESS</sequence>
<evidence type="ECO:0000256" key="1">
    <source>
        <dbReference type="ARBA" id="ARBA00022515"/>
    </source>
</evidence>
<evidence type="ECO:0000256" key="3">
    <source>
        <dbReference type="ARBA" id="ARBA00023125"/>
    </source>
</evidence>
<evidence type="ECO:0000313" key="6">
    <source>
        <dbReference type="Proteomes" id="UP000009374"/>
    </source>
</evidence>
<dbReference type="GO" id="GO:0005829">
    <property type="term" value="C:cytosol"/>
    <property type="evidence" value="ECO:0007669"/>
    <property type="project" value="TreeGrafter"/>
</dbReference>
<proteinExistence type="predicted"/>
<keyword evidence="5" id="KW-0347">Helicase</keyword>
<keyword evidence="5" id="KW-0378">Hydrolase</keyword>
<organism evidence="5 6">
    <name type="scientific">Leptospirillum ferrodiazotrophum</name>
    <dbReference type="NCBI Taxonomy" id="412449"/>
    <lineage>
        <taxon>Bacteria</taxon>
        <taxon>Pseudomonadati</taxon>
        <taxon>Nitrospirota</taxon>
        <taxon>Nitrospiria</taxon>
        <taxon>Nitrospirales</taxon>
        <taxon>Nitrospiraceae</taxon>
        <taxon>Leptospirillum</taxon>
    </lineage>
</organism>
<dbReference type="Proteomes" id="UP000009374">
    <property type="component" value="Unassembled WGS sequence"/>
</dbReference>
<dbReference type="InterPro" id="IPR036185">
    <property type="entry name" value="DNA_heli_DnaB-like_N_sf"/>
</dbReference>
<protein>
    <submittedName>
        <fullName evidence="5">DnaB domain protein helicase, N-terminal domain protein</fullName>
    </submittedName>
</protein>
<keyword evidence="5" id="KW-0547">Nucleotide-binding</keyword>
<keyword evidence="1" id="KW-0639">Primosome</keyword>
<gene>
    <name evidence="5" type="ORF">UBAL3_96150021</name>
</gene>
<dbReference type="GO" id="GO:0003677">
    <property type="term" value="F:DNA binding"/>
    <property type="evidence" value="ECO:0007669"/>
    <property type="project" value="UniProtKB-KW"/>
</dbReference>
<evidence type="ECO:0000259" key="4">
    <source>
        <dbReference type="Pfam" id="PF00772"/>
    </source>
</evidence>
<dbReference type="GO" id="GO:0005524">
    <property type="term" value="F:ATP binding"/>
    <property type="evidence" value="ECO:0007669"/>
    <property type="project" value="InterPro"/>
</dbReference>
<evidence type="ECO:0000256" key="2">
    <source>
        <dbReference type="ARBA" id="ARBA00022705"/>
    </source>
</evidence>
<keyword evidence="5" id="KW-0067">ATP-binding</keyword>
<dbReference type="InterPro" id="IPR007693">
    <property type="entry name" value="DNA_helicase_DnaB-like_N"/>
</dbReference>
<dbReference type="GO" id="GO:0003678">
    <property type="term" value="F:DNA helicase activity"/>
    <property type="evidence" value="ECO:0007669"/>
    <property type="project" value="InterPro"/>
</dbReference>
<keyword evidence="6" id="KW-1185">Reference proteome</keyword>
<dbReference type="Pfam" id="PF00772">
    <property type="entry name" value="DnaB"/>
    <property type="match status" value="1"/>
</dbReference>
<dbReference type="GO" id="GO:1990077">
    <property type="term" value="C:primosome complex"/>
    <property type="evidence" value="ECO:0007669"/>
    <property type="project" value="UniProtKB-KW"/>
</dbReference>
<reference evidence="5 6" key="1">
    <citation type="journal article" date="2009" name="Appl. Environ. Microbiol.">
        <title>Community genomic and proteomic analyses of chemoautotrophic iron-oxidizing "Leptospirillum rubarum" (Group II) and "Leptospirillum ferrodiazotrophum" (Group III) bacteria in acid mine drainage biofilms.</title>
        <authorList>
            <person name="Goltsman D.S."/>
            <person name="Denef V.J."/>
            <person name="Singer S.W."/>
            <person name="VerBerkmoes N.C."/>
            <person name="Lefsrud M."/>
            <person name="Mueller R.S."/>
            <person name="Dick G.J."/>
            <person name="Sun C.L."/>
            <person name="Wheeler K.E."/>
            <person name="Zemla A."/>
            <person name="Baker B.J."/>
            <person name="Hauser L."/>
            <person name="Land M."/>
            <person name="Shah M.B."/>
            <person name="Thelen M.P."/>
            <person name="Hettich R.L."/>
            <person name="Banfield J.F."/>
        </authorList>
    </citation>
    <scope>NUCLEOTIDE SEQUENCE [LARGE SCALE GENOMIC DNA]</scope>
</reference>
<accession>C6I127</accession>
<name>C6I127_9BACT</name>
<dbReference type="Gene3D" id="1.10.860.10">
    <property type="entry name" value="DNAb Helicase, Chain A"/>
    <property type="match status" value="1"/>
</dbReference>
<dbReference type="InterPro" id="IPR016136">
    <property type="entry name" value="DNA_helicase_N/primase_C"/>
</dbReference>
<dbReference type="AlphaFoldDB" id="C6I127"/>
<dbReference type="SUPFAM" id="SSF48024">
    <property type="entry name" value="N-terminal domain of DnaB helicase"/>
    <property type="match status" value="1"/>
</dbReference>
<dbReference type="GO" id="GO:0006269">
    <property type="term" value="P:DNA replication, synthesis of primer"/>
    <property type="evidence" value="ECO:0007669"/>
    <property type="project" value="UniProtKB-KW"/>
</dbReference>
<evidence type="ECO:0000313" key="5">
    <source>
        <dbReference type="EMBL" id="EES51455.1"/>
    </source>
</evidence>
<dbReference type="PANTHER" id="PTHR30153:SF2">
    <property type="entry name" value="REPLICATIVE DNA HELICASE"/>
    <property type="match status" value="1"/>
</dbReference>
<keyword evidence="3" id="KW-0238">DNA-binding</keyword>